<organism evidence="16 17">
    <name type="scientific">Nicotiana attenuata</name>
    <name type="common">Coyote tobacco</name>
    <dbReference type="NCBI Taxonomy" id="49451"/>
    <lineage>
        <taxon>Eukaryota</taxon>
        <taxon>Viridiplantae</taxon>
        <taxon>Streptophyta</taxon>
        <taxon>Embryophyta</taxon>
        <taxon>Tracheophyta</taxon>
        <taxon>Spermatophyta</taxon>
        <taxon>Magnoliopsida</taxon>
        <taxon>eudicotyledons</taxon>
        <taxon>Gunneridae</taxon>
        <taxon>Pentapetalae</taxon>
        <taxon>asterids</taxon>
        <taxon>lamiids</taxon>
        <taxon>Solanales</taxon>
        <taxon>Solanaceae</taxon>
        <taxon>Nicotianoideae</taxon>
        <taxon>Nicotianeae</taxon>
        <taxon>Nicotiana</taxon>
    </lineage>
</organism>
<proteinExistence type="inferred from homology"/>
<dbReference type="OMA" id="WCHASAA"/>
<keyword evidence="8 14" id="KW-0378">Hydrolase</keyword>
<dbReference type="STRING" id="49451.A0A1J6I2H0"/>
<gene>
    <name evidence="16" type="primary">PPH1</name>
    <name evidence="16" type="ORF">A4A49_00615</name>
</gene>
<dbReference type="InterPro" id="IPR000222">
    <property type="entry name" value="PP2C_BS"/>
</dbReference>
<evidence type="ECO:0000256" key="4">
    <source>
        <dbReference type="ARBA" id="ARBA00006702"/>
    </source>
</evidence>
<evidence type="ECO:0000256" key="9">
    <source>
        <dbReference type="ARBA" id="ARBA00022842"/>
    </source>
</evidence>
<dbReference type="SMART" id="SM00332">
    <property type="entry name" value="PP2Cc"/>
    <property type="match status" value="1"/>
</dbReference>
<evidence type="ECO:0000256" key="1">
    <source>
        <dbReference type="ARBA" id="ARBA00001936"/>
    </source>
</evidence>
<evidence type="ECO:0000256" key="6">
    <source>
        <dbReference type="ARBA" id="ARBA00022692"/>
    </source>
</evidence>
<evidence type="ECO:0000256" key="13">
    <source>
        <dbReference type="ARBA" id="ARBA00023211"/>
    </source>
</evidence>
<dbReference type="Gene3D" id="3.60.40.10">
    <property type="entry name" value="PPM-type phosphatase domain"/>
    <property type="match status" value="1"/>
</dbReference>
<keyword evidence="12" id="KW-0472">Membrane</keyword>
<evidence type="ECO:0000313" key="17">
    <source>
        <dbReference type="Proteomes" id="UP000187609"/>
    </source>
</evidence>
<dbReference type="Gramene" id="OIS99260">
    <property type="protein sequence ID" value="OIS99260"/>
    <property type="gene ID" value="A4A49_00615"/>
</dbReference>
<dbReference type="PANTHER" id="PTHR37257">
    <property type="entry name" value="PROTEIN PLASTID TRANSCRIPTIONALLY ACTIVE 7"/>
    <property type="match status" value="1"/>
</dbReference>
<dbReference type="GO" id="GO:0042793">
    <property type="term" value="P:plastid transcription"/>
    <property type="evidence" value="ECO:0007669"/>
    <property type="project" value="InterPro"/>
</dbReference>
<comment type="cofactor">
    <cofactor evidence="1">
        <name>Mn(2+)</name>
        <dbReference type="ChEBI" id="CHEBI:29035"/>
    </cofactor>
</comment>
<dbReference type="GO" id="GO:0004722">
    <property type="term" value="F:protein serine/threonine phosphatase activity"/>
    <property type="evidence" value="ECO:0007669"/>
    <property type="project" value="UniProtKB-EC"/>
</dbReference>
<dbReference type="SUPFAM" id="SSF81606">
    <property type="entry name" value="PP2C-like"/>
    <property type="match status" value="1"/>
</dbReference>
<evidence type="ECO:0000259" key="15">
    <source>
        <dbReference type="PROSITE" id="PS51746"/>
    </source>
</evidence>
<dbReference type="AlphaFoldDB" id="A0A1J6I2H0"/>
<evidence type="ECO:0000256" key="10">
    <source>
        <dbReference type="ARBA" id="ARBA00022912"/>
    </source>
</evidence>
<dbReference type="EC" id="3.1.3.16" evidence="5"/>
<evidence type="ECO:0000256" key="12">
    <source>
        <dbReference type="ARBA" id="ARBA00023136"/>
    </source>
</evidence>
<dbReference type="Proteomes" id="UP000187609">
    <property type="component" value="Unassembled WGS sequence"/>
</dbReference>
<dbReference type="Pfam" id="PF00481">
    <property type="entry name" value="PP2C"/>
    <property type="match status" value="1"/>
</dbReference>
<evidence type="ECO:0000256" key="7">
    <source>
        <dbReference type="ARBA" id="ARBA00022723"/>
    </source>
</evidence>
<feature type="domain" description="PPM-type phosphatase" evidence="15">
    <location>
        <begin position="187"/>
        <end position="476"/>
    </location>
</feature>
<dbReference type="GO" id="GO:0016020">
    <property type="term" value="C:membrane"/>
    <property type="evidence" value="ECO:0007669"/>
    <property type="project" value="UniProtKB-SubCell"/>
</dbReference>
<evidence type="ECO:0000256" key="14">
    <source>
        <dbReference type="RuleBase" id="RU003465"/>
    </source>
</evidence>
<comment type="similarity">
    <text evidence="4 14">Belongs to the PP2C family.</text>
</comment>
<dbReference type="InterPro" id="IPR036457">
    <property type="entry name" value="PPM-type-like_dom_sf"/>
</dbReference>
<evidence type="ECO:0000256" key="3">
    <source>
        <dbReference type="ARBA" id="ARBA00004167"/>
    </source>
</evidence>
<comment type="cofactor">
    <cofactor evidence="2">
        <name>Mg(2+)</name>
        <dbReference type="ChEBI" id="CHEBI:18420"/>
    </cofactor>
</comment>
<dbReference type="EMBL" id="MJEQ01037190">
    <property type="protein sequence ID" value="OIS99260.1"/>
    <property type="molecule type" value="Genomic_DNA"/>
</dbReference>
<evidence type="ECO:0000256" key="2">
    <source>
        <dbReference type="ARBA" id="ARBA00001946"/>
    </source>
</evidence>
<keyword evidence="13" id="KW-0464">Manganese</keyword>
<dbReference type="InterPro" id="IPR001932">
    <property type="entry name" value="PPM-type_phosphatase-like_dom"/>
</dbReference>
<evidence type="ECO:0000256" key="11">
    <source>
        <dbReference type="ARBA" id="ARBA00022989"/>
    </source>
</evidence>
<comment type="subcellular location">
    <subcellularLocation>
        <location evidence="3">Membrane</location>
        <topology evidence="3">Single-pass membrane protein</topology>
    </subcellularLocation>
</comment>
<keyword evidence="11" id="KW-1133">Transmembrane helix</keyword>
<dbReference type="FunFam" id="3.60.40.10:FF:000049">
    <property type="entry name" value="Protein phosphatase 2C 57"/>
    <property type="match status" value="1"/>
</dbReference>
<dbReference type="CDD" id="cd00143">
    <property type="entry name" value="PP2Cc"/>
    <property type="match status" value="1"/>
</dbReference>
<name>A0A1J6I2H0_NICAT</name>
<evidence type="ECO:0000313" key="16">
    <source>
        <dbReference type="EMBL" id="OIS99260.1"/>
    </source>
</evidence>
<comment type="caution">
    <text evidence="16">The sequence shown here is derived from an EMBL/GenBank/DDBJ whole genome shotgun (WGS) entry which is preliminary data.</text>
</comment>
<dbReference type="PANTHER" id="PTHR37257:SF1">
    <property type="entry name" value="PROTEIN PLASTID TRANSCRIPTIONALLY ACTIVE 7"/>
    <property type="match status" value="1"/>
</dbReference>
<dbReference type="InterPro" id="IPR038958">
    <property type="entry name" value="PTAC7"/>
</dbReference>
<keyword evidence="6" id="KW-0812">Transmembrane</keyword>
<dbReference type="SMR" id="A0A1J6I2H0"/>
<keyword evidence="7" id="KW-0479">Metal-binding</keyword>
<dbReference type="PROSITE" id="PS51746">
    <property type="entry name" value="PPM_2"/>
    <property type="match status" value="1"/>
</dbReference>
<accession>A0A1J6I2H0</accession>
<protein>
    <recommendedName>
        <fullName evidence="5">protein-serine/threonine phosphatase</fullName>
        <ecNumber evidence="5">3.1.3.16</ecNumber>
    </recommendedName>
</protein>
<keyword evidence="9" id="KW-0460">Magnesium</keyword>
<dbReference type="PROSITE" id="PS01032">
    <property type="entry name" value="PPM_1"/>
    <property type="match status" value="1"/>
</dbReference>
<sequence length="517" mass="57353">MAASTLTFSGFSTLQTFPKIAAVESAKRMNFSIRSQSASNSKNESRGGRRIWRRRKLTKKDETLDAKMERIPFLEEQVRKIRDGEAKQYVENNRDEYGAKKAILHVLSNRMNDAGVYRAEAYMESDPFKPGPGYLKDELLLCCNYGYKKNIIVKAGGGGRGGEGRGRCCSAIAINAPAPLTSVSGIRWGSTLIQGPREEMEDDAVIVQSDDLDGFTYAAVFDGHAGFSSVKFLREELYKECITALQGGLLLKKKDLNSIRKALQEAFENADRKLLNWLESSGKEDESGSTATVLFVGNDTLIIAHVGDSSVVLSRSGKTEILTNSHRPYGSNKVSLQEIRRINEAGGWIVNGRICGDISVSRAFGDMRFKTKKNEMLKKGMEEGRWTEKFVSRIQFKGDLVTASPDVLQVALGSDTEFVLLASDGLWDYMKSAEVVDFVRNQLRDHGDVQVACEALARTALDRRTQDNVSIVIADLGRTDWRNLPVQKQNIVFELGQALVTISFVSLGIWLTTMISP</sequence>
<dbReference type="GO" id="GO:0046872">
    <property type="term" value="F:metal ion binding"/>
    <property type="evidence" value="ECO:0007669"/>
    <property type="project" value="UniProtKB-KW"/>
</dbReference>
<keyword evidence="17" id="KW-1185">Reference proteome</keyword>
<evidence type="ECO:0000256" key="8">
    <source>
        <dbReference type="ARBA" id="ARBA00022801"/>
    </source>
</evidence>
<dbReference type="GO" id="GO:0000427">
    <property type="term" value="C:plastid-encoded plastid RNA polymerase complex"/>
    <property type="evidence" value="ECO:0007669"/>
    <property type="project" value="InterPro"/>
</dbReference>
<keyword evidence="10 14" id="KW-0904">Protein phosphatase</keyword>
<reference evidence="16" key="1">
    <citation type="submission" date="2016-11" db="EMBL/GenBank/DDBJ databases">
        <title>The genome of Nicotiana attenuata.</title>
        <authorList>
            <person name="Xu S."/>
            <person name="Brockmoeller T."/>
            <person name="Gaquerel E."/>
            <person name="Navarro A."/>
            <person name="Kuhl H."/>
            <person name="Gase K."/>
            <person name="Ling Z."/>
            <person name="Zhou W."/>
            <person name="Kreitzer C."/>
            <person name="Stanke M."/>
            <person name="Tang H."/>
            <person name="Lyons E."/>
            <person name="Pandey P."/>
            <person name="Pandey S.P."/>
            <person name="Timmermann B."/>
            <person name="Baldwin I.T."/>
        </authorList>
    </citation>
    <scope>NUCLEOTIDE SEQUENCE [LARGE SCALE GENOMIC DNA]</scope>
    <source>
        <strain evidence="16">UT</strain>
    </source>
</reference>
<evidence type="ECO:0000256" key="5">
    <source>
        <dbReference type="ARBA" id="ARBA00013081"/>
    </source>
</evidence>